<evidence type="ECO:0000313" key="3">
    <source>
        <dbReference type="Proteomes" id="UP000254773"/>
    </source>
</evidence>
<gene>
    <name evidence="2" type="ORF">NCTC9854_03490</name>
</gene>
<accession>A0A379QC82</accession>
<evidence type="ECO:0000313" key="2">
    <source>
        <dbReference type="EMBL" id="SUF39141.1"/>
    </source>
</evidence>
<keyword evidence="1" id="KW-1133">Transmembrane helix</keyword>
<sequence>MASLRDNKKKQNAQWPDYVGSILRGTQPINRPVPQHPYLNDIPILDEMMRQNTHHVVLLTLNDAKNILNAIKNFDYINFFTTHASGIKDTFAWLKTGKNLMTDFDETGKLVFGFRSLLHTKARYIEMLGVKYIRIITSNTWLIDKLGKYIFNSRAPQILELALGWRGAVSEAIKGIKFCIWFSVGWRLIQFFMSSEHNIINLLTDIAMDTAKALIVGGMAAVVGSLVSLVCLSLGWPVVLVTGAIIATGIIGTVLMNTIDDHLYLSEKLKVAIKNGLKKQQEINEHKMKNLSPFMYVLTSTPTMGIE</sequence>
<protein>
    <submittedName>
        <fullName evidence="2">ImpA domain-containing protein</fullName>
    </submittedName>
</protein>
<keyword evidence="1" id="KW-0812">Transmembrane</keyword>
<keyword evidence="1" id="KW-0472">Membrane</keyword>
<dbReference type="AlphaFoldDB" id="A0A379QC82"/>
<dbReference type="EMBL" id="UGWI01000001">
    <property type="protein sequence ID" value="SUF39141.1"/>
    <property type="molecule type" value="Genomic_DNA"/>
</dbReference>
<dbReference type="Proteomes" id="UP000254773">
    <property type="component" value="Unassembled WGS sequence"/>
</dbReference>
<reference evidence="2 3" key="1">
    <citation type="submission" date="2018-06" db="EMBL/GenBank/DDBJ databases">
        <authorList>
            <consortium name="Pathogen Informatics"/>
            <person name="Doyle S."/>
        </authorList>
    </citation>
    <scope>NUCLEOTIDE SEQUENCE [LARGE SCALE GENOMIC DNA]</scope>
    <source>
        <strain evidence="2 3">NCTC9854</strain>
    </source>
</reference>
<evidence type="ECO:0000256" key="1">
    <source>
        <dbReference type="SAM" id="Phobius"/>
    </source>
</evidence>
<name>A0A379QC82_SALER</name>
<feature type="transmembrane region" description="Helical" evidence="1">
    <location>
        <begin position="241"/>
        <end position="259"/>
    </location>
</feature>
<organism evidence="2 3">
    <name type="scientific">Salmonella enterica</name>
    <name type="common">Salmonella choleraesuis</name>
    <dbReference type="NCBI Taxonomy" id="28901"/>
    <lineage>
        <taxon>Bacteria</taxon>
        <taxon>Pseudomonadati</taxon>
        <taxon>Pseudomonadota</taxon>
        <taxon>Gammaproteobacteria</taxon>
        <taxon>Enterobacterales</taxon>
        <taxon>Enterobacteriaceae</taxon>
        <taxon>Salmonella</taxon>
    </lineage>
</organism>
<proteinExistence type="predicted"/>
<feature type="transmembrane region" description="Helical" evidence="1">
    <location>
        <begin position="213"/>
        <end position="235"/>
    </location>
</feature>